<feature type="transmembrane region" description="Helical" evidence="2">
    <location>
        <begin position="260"/>
        <end position="279"/>
    </location>
</feature>
<feature type="chain" id="PRO_5013888843" evidence="3">
    <location>
        <begin position="24"/>
        <end position="1230"/>
    </location>
</feature>
<feature type="compositionally biased region" description="Basic and acidic residues" evidence="1">
    <location>
        <begin position="393"/>
        <end position="402"/>
    </location>
</feature>
<dbReference type="OrthoDB" id="5596588at2759"/>
<keyword evidence="3" id="KW-0732">Signal</keyword>
<gene>
    <name evidence="4" type="ORF">COEREDRAFT_89178</name>
</gene>
<keyword evidence="2" id="KW-1133">Transmembrane helix</keyword>
<dbReference type="Proteomes" id="UP000242474">
    <property type="component" value="Unassembled WGS sequence"/>
</dbReference>
<feature type="transmembrane region" description="Helical" evidence="2">
    <location>
        <begin position="309"/>
        <end position="337"/>
    </location>
</feature>
<organism evidence="4 5">
    <name type="scientific">Coemansia reversa (strain ATCC 12441 / NRRL 1564)</name>
    <dbReference type="NCBI Taxonomy" id="763665"/>
    <lineage>
        <taxon>Eukaryota</taxon>
        <taxon>Fungi</taxon>
        <taxon>Fungi incertae sedis</taxon>
        <taxon>Zoopagomycota</taxon>
        <taxon>Kickxellomycotina</taxon>
        <taxon>Kickxellomycetes</taxon>
        <taxon>Kickxellales</taxon>
        <taxon>Kickxellaceae</taxon>
        <taxon>Coemansia</taxon>
    </lineage>
</organism>
<proteinExistence type="predicted"/>
<feature type="region of interest" description="Disordered" evidence="1">
    <location>
        <begin position="393"/>
        <end position="424"/>
    </location>
</feature>
<feature type="transmembrane region" description="Helical" evidence="2">
    <location>
        <begin position="551"/>
        <end position="572"/>
    </location>
</feature>
<protein>
    <submittedName>
        <fullName evidence="4">Uncharacterized protein</fullName>
    </submittedName>
</protein>
<feature type="transmembrane region" description="Helical" evidence="2">
    <location>
        <begin position="67"/>
        <end position="86"/>
    </location>
</feature>
<feature type="transmembrane region" description="Helical" evidence="2">
    <location>
        <begin position="617"/>
        <end position="645"/>
    </location>
</feature>
<feature type="compositionally biased region" description="Polar residues" evidence="1">
    <location>
        <begin position="403"/>
        <end position="412"/>
    </location>
</feature>
<dbReference type="EMBL" id="KZ303524">
    <property type="protein sequence ID" value="PIA13965.1"/>
    <property type="molecule type" value="Genomic_DNA"/>
</dbReference>
<reference evidence="4 5" key="1">
    <citation type="journal article" date="2015" name="Genome Biol. Evol.">
        <title>Phylogenomic analyses indicate that early fungi evolved digesting cell walls of algal ancestors of land plants.</title>
        <authorList>
            <person name="Chang Y."/>
            <person name="Wang S."/>
            <person name="Sekimoto S."/>
            <person name="Aerts A.L."/>
            <person name="Choi C."/>
            <person name="Clum A."/>
            <person name="LaButti K.M."/>
            <person name="Lindquist E.A."/>
            <person name="Yee Ngan C."/>
            <person name="Ohm R.A."/>
            <person name="Salamov A.A."/>
            <person name="Grigoriev I.V."/>
            <person name="Spatafora J.W."/>
            <person name="Berbee M.L."/>
        </authorList>
    </citation>
    <scope>NUCLEOTIDE SEQUENCE [LARGE SCALE GENOMIC DNA]</scope>
    <source>
        <strain evidence="4 5">NRRL 1564</strain>
    </source>
</reference>
<evidence type="ECO:0000256" key="3">
    <source>
        <dbReference type="SAM" id="SignalP"/>
    </source>
</evidence>
<sequence>MELYRHFSCKLLQLLALTWTGHAISWRRALAATTDVLADMKRHNAAESDHRNIMTPEFRAFCTATREHVVCCATVLVIFLCSYLIVQRACARSVGESGTDLAAGLNTSIGGISGVVDGARHRTGLAGQWGRRQLVLPYTTVFRARQVALVAAATGLGSAGLTGLLLAATVALANAMEHGGVDGRVSWRTWLLPVTLMAPGDAAVGVSDGQTGPQAAHEFPPILRRLWVYQSIVSVAAAAVIVPTGVMFERGSRRATTRRRLFIAAARWAAAATIALGMWEAACMRSAHLRGLGLYRSLVSNGATLRYSIHYAACIFVLLPAVPAIVPRGAWALLVWLRSCVGQRQEIAEQARGRCGWLRRERARIERNLQQDIGLWKREQFNEPTIAKHVDAVGGEDSRAETEAQQCPSNSPRRPPAHPGLGHKLAARPYQTVSVARGRMVLRRLVGEGAELLTSKGRKLLADRVLSRRSPVLYYSDTTDTSGDEEAGRARYTVRRAAVQLRRERECEMQALARRIKRNHTQLRLVDVELAQIAGSGVLGSSGAGATGRRAVGALILAAAGVCWLLVVAQVGRGALSALFVGEPDLTQPFTYFMPALSSVTPAPAQLSVARSVPRSLVLAPLTTACQVAGGAALFAAALCGILALGSTVEDSVHPLRLAATVHVERVLRARQWLWLPRFLLHAEVLAAIDPSAARALAAGVSPRRVAGNTLRAFFSSSAELTSYHRQLQQNRACALLPGALPTSVLQTCALGRHVFLPLHRGARPASLRQMLAYTWVICVLAMTWPSVLRTAGLISERAYVLPMASLVEPLWSPYVLEEPLVLLPARSRPLAALRQPSPPSVSVESLLPSVSLEPEACMAMPELRVTRRHVLNLLSTDTPSRLLVRWALQMSRAVSPHTAAVLAYCVWWVAPDLVVPLSRATVDQQLGITLPVHVPLPAVTFGAVPPLSEWYGMLRRLECGTVHLPQASDGTPLMLSPAAEPAKAAPPAAAGVGARAWSVFCTVINRLWGFVLVCGARLAGARLQGLAASATLQAVLRTLATTAGLVWTLLLRPLWYHFVLGPVGLLGSISSLLFRVGAKQAASGFSAAGDAVLMADGGIASAVPPLFLAAFWDAIATASDPALLRLRPELWPHALGHEVVPTHYYIHDTTPRYPPPPSQPLRETGIGSRDGAPLQPLASSFEAIPPEPRPPRLVWSAMDWLLAAYRILLGILACRAVFGPARSSAAFTL</sequence>
<feature type="transmembrane region" description="Helical" evidence="2">
    <location>
        <begin position="771"/>
        <end position="789"/>
    </location>
</feature>
<evidence type="ECO:0000313" key="4">
    <source>
        <dbReference type="EMBL" id="PIA13965.1"/>
    </source>
</evidence>
<keyword evidence="2" id="KW-0472">Membrane</keyword>
<accession>A0A2G5B4N7</accession>
<evidence type="ECO:0000313" key="5">
    <source>
        <dbReference type="Proteomes" id="UP000242474"/>
    </source>
</evidence>
<feature type="transmembrane region" description="Helical" evidence="2">
    <location>
        <begin position="227"/>
        <end position="248"/>
    </location>
</feature>
<dbReference type="AlphaFoldDB" id="A0A2G5B4N7"/>
<name>A0A2G5B4N7_COERN</name>
<feature type="signal peptide" evidence="3">
    <location>
        <begin position="1"/>
        <end position="23"/>
    </location>
</feature>
<evidence type="ECO:0000256" key="1">
    <source>
        <dbReference type="SAM" id="MobiDB-lite"/>
    </source>
</evidence>
<evidence type="ECO:0000256" key="2">
    <source>
        <dbReference type="SAM" id="Phobius"/>
    </source>
</evidence>
<feature type="transmembrane region" description="Helical" evidence="2">
    <location>
        <begin position="147"/>
        <end position="173"/>
    </location>
</feature>
<keyword evidence="2" id="KW-0812">Transmembrane</keyword>
<keyword evidence="5" id="KW-1185">Reference proteome</keyword>